<comment type="caution">
    <text evidence="2">The sequence shown here is derived from an EMBL/GenBank/DDBJ whole genome shotgun (WGS) entry which is preliminary data.</text>
</comment>
<evidence type="ECO:0000313" key="2">
    <source>
        <dbReference type="EMBL" id="CAD2157706.1"/>
    </source>
</evidence>
<sequence length="73" mass="8490">MNNVQNTMSLLIQNSNESFLYGLMEIIESNYGINNRKIEEQSSKHKGKNIEEVQNKKKGKQIAIDYQEDRSIN</sequence>
<organism evidence="2 3">
    <name type="scientific">Meloidogyne enterolobii</name>
    <name type="common">Root-knot nematode worm</name>
    <name type="synonym">Meloidogyne mayaguensis</name>
    <dbReference type="NCBI Taxonomy" id="390850"/>
    <lineage>
        <taxon>Eukaryota</taxon>
        <taxon>Metazoa</taxon>
        <taxon>Ecdysozoa</taxon>
        <taxon>Nematoda</taxon>
        <taxon>Chromadorea</taxon>
        <taxon>Rhabditida</taxon>
        <taxon>Tylenchina</taxon>
        <taxon>Tylenchomorpha</taxon>
        <taxon>Tylenchoidea</taxon>
        <taxon>Meloidogynidae</taxon>
        <taxon>Meloidogyninae</taxon>
        <taxon>Meloidogyne</taxon>
    </lineage>
</organism>
<feature type="compositionally biased region" description="Basic and acidic residues" evidence="1">
    <location>
        <begin position="39"/>
        <end position="55"/>
    </location>
</feature>
<dbReference type="Proteomes" id="UP000580250">
    <property type="component" value="Unassembled WGS sequence"/>
</dbReference>
<feature type="region of interest" description="Disordered" evidence="1">
    <location>
        <begin position="39"/>
        <end position="73"/>
    </location>
</feature>
<dbReference type="AlphaFoldDB" id="A0A6V7UJE5"/>
<reference evidence="2 3" key="1">
    <citation type="submission" date="2020-08" db="EMBL/GenBank/DDBJ databases">
        <authorList>
            <person name="Koutsovoulos G."/>
            <person name="Danchin GJ E."/>
        </authorList>
    </citation>
    <scope>NUCLEOTIDE SEQUENCE [LARGE SCALE GENOMIC DNA]</scope>
</reference>
<gene>
    <name evidence="2" type="ORF">MENT_LOCUS12765</name>
</gene>
<name>A0A6V7UJE5_MELEN</name>
<accession>A0A6V7UJE5</accession>
<evidence type="ECO:0000256" key="1">
    <source>
        <dbReference type="SAM" id="MobiDB-lite"/>
    </source>
</evidence>
<dbReference type="EMBL" id="CAJEWN010000067">
    <property type="protein sequence ID" value="CAD2157706.1"/>
    <property type="molecule type" value="Genomic_DNA"/>
</dbReference>
<protein>
    <submittedName>
        <fullName evidence="2">Uncharacterized protein</fullName>
    </submittedName>
</protein>
<evidence type="ECO:0000313" key="3">
    <source>
        <dbReference type="Proteomes" id="UP000580250"/>
    </source>
</evidence>
<proteinExistence type="predicted"/>